<dbReference type="InterPro" id="IPR059112">
    <property type="entry name" value="CysZ/EI24"/>
</dbReference>
<feature type="transmembrane region" description="Helical" evidence="5">
    <location>
        <begin position="196"/>
        <end position="215"/>
    </location>
</feature>
<evidence type="ECO:0000313" key="6">
    <source>
        <dbReference type="EMBL" id="CED84787.1"/>
    </source>
</evidence>
<keyword evidence="2 5" id="KW-0812">Transmembrane</keyword>
<sequence length="347" mass="39252">MSNISPSHPLTNPISHTTLLEDPRSLRLSFSPTYSVVGIYRLLTDSRLQHAVWSKTKHGTIRGLLVGGFWVFLSWRSQQGFIEKFLMGTKVVTRFAGKDTSVFGYNVPLSLYATIFLLSSQFWYILRFFLSKNISIARARAWSQTVESRGKPDTFWGEYVEEWVSPPMDKAAKARKKAWLRKFAVGYVGKFILHKFVLFPLNFVPFVGIVISSGVKALGTARYLHAPYFASKKMTLEQQEVFVEERKYDYYAFGFTSALLESLPFIGMFFSISNRIGAAMWAFDLEKRQAAFRSGELKPQPHDRTTFTVIPGVGSLGQVEIKSDLARQKMDDEGIPGSFAGMTGKPN</sequence>
<keyword evidence="3 5" id="KW-1133">Transmembrane helix</keyword>
<evidence type="ECO:0000256" key="2">
    <source>
        <dbReference type="ARBA" id="ARBA00022692"/>
    </source>
</evidence>
<organism evidence="6">
    <name type="scientific">Phaffia rhodozyma</name>
    <name type="common">Yeast</name>
    <name type="synonym">Xanthophyllomyces dendrorhous</name>
    <dbReference type="NCBI Taxonomy" id="264483"/>
    <lineage>
        <taxon>Eukaryota</taxon>
        <taxon>Fungi</taxon>
        <taxon>Dikarya</taxon>
        <taxon>Basidiomycota</taxon>
        <taxon>Agaricomycotina</taxon>
        <taxon>Tremellomycetes</taxon>
        <taxon>Cystofilobasidiales</taxon>
        <taxon>Mrakiaceae</taxon>
        <taxon>Phaffia</taxon>
    </lineage>
</organism>
<evidence type="ECO:0000256" key="3">
    <source>
        <dbReference type="ARBA" id="ARBA00022989"/>
    </source>
</evidence>
<dbReference type="AlphaFoldDB" id="A0A0F7SRE6"/>
<feature type="transmembrane region" description="Helical" evidence="5">
    <location>
        <begin position="109"/>
        <end position="130"/>
    </location>
</feature>
<name>A0A0F7SRE6_PHARH</name>
<dbReference type="EMBL" id="LN483166">
    <property type="protein sequence ID" value="CED84787.1"/>
    <property type="molecule type" value="Genomic_DNA"/>
</dbReference>
<dbReference type="PANTHER" id="PTHR34292">
    <property type="entry name" value="OUTER SPORE WALL PROTEIN LDS1"/>
    <property type="match status" value="1"/>
</dbReference>
<evidence type="ECO:0000256" key="5">
    <source>
        <dbReference type="SAM" id="Phobius"/>
    </source>
</evidence>
<evidence type="ECO:0000256" key="4">
    <source>
        <dbReference type="ARBA" id="ARBA00023136"/>
    </source>
</evidence>
<dbReference type="InterPro" id="IPR052786">
    <property type="entry name" value="Spore_wall_assembly"/>
</dbReference>
<protein>
    <submittedName>
        <fullName evidence="6">Uncharacterized protein</fullName>
    </submittedName>
</protein>
<evidence type="ECO:0000256" key="1">
    <source>
        <dbReference type="ARBA" id="ARBA00004141"/>
    </source>
</evidence>
<accession>A0A0F7SRE6</accession>
<proteinExistence type="predicted"/>
<keyword evidence="4 5" id="KW-0472">Membrane</keyword>
<dbReference type="Pfam" id="PF07264">
    <property type="entry name" value="EI24"/>
    <property type="match status" value="1"/>
</dbReference>
<dbReference type="PANTHER" id="PTHR34292:SF2">
    <property type="entry name" value="OUTER SPORE WALL PROTEIN LDS1"/>
    <property type="match status" value="1"/>
</dbReference>
<comment type="subcellular location">
    <subcellularLocation>
        <location evidence="1">Membrane</location>
        <topology evidence="1">Multi-pass membrane protein</topology>
    </subcellularLocation>
</comment>
<feature type="transmembrane region" description="Helical" evidence="5">
    <location>
        <begin position="250"/>
        <end position="270"/>
    </location>
</feature>
<reference evidence="6" key="1">
    <citation type="submission" date="2014-08" db="EMBL/GenBank/DDBJ databases">
        <authorList>
            <person name="Sharma Rahul"/>
            <person name="Thines Marco"/>
        </authorList>
    </citation>
    <scope>NUCLEOTIDE SEQUENCE</scope>
</reference>